<dbReference type="Gene3D" id="3.90.1200.10">
    <property type="match status" value="1"/>
</dbReference>
<accession>A0ABV6RHH2</accession>
<dbReference type="InterPro" id="IPR002575">
    <property type="entry name" value="Aminoglycoside_PTrfase"/>
</dbReference>
<feature type="region of interest" description="Disordered" evidence="1">
    <location>
        <begin position="426"/>
        <end position="471"/>
    </location>
</feature>
<reference evidence="3 4" key="1">
    <citation type="submission" date="2024-09" db="EMBL/GenBank/DDBJ databases">
        <authorList>
            <person name="Sun Q."/>
            <person name="Mori K."/>
        </authorList>
    </citation>
    <scope>NUCLEOTIDE SEQUENCE [LARGE SCALE GENOMIC DNA]</scope>
    <source>
        <strain evidence="3 4">CICC 10874</strain>
    </source>
</reference>
<sequence length="471" mass="50535">MSVSRDGSELLTGPDAGGLLNSAVSNAGGVLRSWELDHVDHRPGRSTKALYRTTVAWPELDGPAAPAREELFGASAHIGEAERHVAGAEQSLVMTDGDINVRVWRYPHDPWLPMLPRVCYPDVLGTTLAELGVDTGTDPSLPVPIEVVSYRPGRRAVLRARLADRAVFLKIMQPHKSGEIVDRHERLLAAGVPVPQVIAHSQGLVVMEELPGRPLAHAVVEEGSEACRAEELVATLDRLPASLYTLPLRAPWTESADFYAGVVSSSVPALGPRIETLVRGIRDGLAAVGRRVDLRPHDVVHGDFYEAQLFVHEGAVVGVLDIDTVGPGRRADDLACLLAHLSVLADYGSSGRISASTQAKVEEAIGTWHRVFARRVDPTELALRAAGVVLSLATGPHRQQEASWEAATEAIVRVAERWVETAREAERQLQREAREAQEERERRVAASAPPPGPSSAHPGAPPPSGPAGHGA</sequence>
<evidence type="ECO:0000313" key="3">
    <source>
        <dbReference type="EMBL" id="MFC0675837.1"/>
    </source>
</evidence>
<dbReference type="Pfam" id="PF01636">
    <property type="entry name" value="APH"/>
    <property type="match status" value="1"/>
</dbReference>
<proteinExistence type="predicted"/>
<organism evidence="3 4">
    <name type="scientific">Brachybacterium hainanense</name>
    <dbReference type="NCBI Taxonomy" id="1541174"/>
    <lineage>
        <taxon>Bacteria</taxon>
        <taxon>Bacillati</taxon>
        <taxon>Actinomycetota</taxon>
        <taxon>Actinomycetes</taxon>
        <taxon>Micrococcales</taxon>
        <taxon>Dermabacteraceae</taxon>
        <taxon>Brachybacterium</taxon>
    </lineage>
</organism>
<keyword evidence="4" id="KW-1185">Reference proteome</keyword>
<name>A0ABV6RHH2_9MICO</name>
<dbReference type="RefSeq" id="WP_376982872.1">
    <property type="nucleotide sequence ID" value="NZ_JBHLSV010000031.1"/>
</dbReference>
<feature type="compositionally biased region" description="Pro residues" evidence="1">
    <location>
        <begin position="448"/>
        <end position="465"/>
    </location>
</feature>
<feature type="non-terminal residue" evidence="3">
    <location>
        <position position="471"/>
    </location>
</feature>
<gene>
    <name evidence="3" type="ORF">ACFFF6_17950</name>
</gene>
<comment type="caution">
    <text evidence="3">The sequence shown here is derived from an EMBL/GenBank/DDBJ whole genome shotgun (WGS) entry which is preliminary data.</text>
</comment>
<evidence type="ECO:0000259" key="2">
    <source>
        <dbReference type="Pfam" id="PF01636"/>
    </source>
</evidence>
<dbReference type="SUPFAM" id="SSF56112">
    <property type="entry name" value="Protein kinase-like (PK-like)"/>
    <property type="match status" value="1"/>
</dbReference>
<feature type="domain" description="Aminoglycoside phosphotransferase" evidence="2">
    <location>
        <begin position="167"/>
        <end position="341"/>
    </location>
</feature>
<dbReference type="InterPro" id="IPR011009">
    <property type="entry name" value="Kinase-like_dom_sf"/>
</dbReference>
<feature type="compositionally biased region" description="Basic and acidic residues" evidence="1">
    <location>
        <begin position="426"/>
        <end position="444"/>
    </location>
</feature>
<dbReference type="Proteomes" id="UP001589793">
    <property type="component" value="Unassembled WGS sequence"/>
</dbReference>
<protein>
    <submittedName>
        <fullName evidence="3">Phosphotransferase</fullName>
    </submittedName>
</protein>
<evidence type="ECO:0000256" key="1">
    <source>
        <dbReference type="SAM" id="MobiDB-lite"/>
    </source>
</evidence>
<dbReference type="EMBL" id="JBHLSV010000031">
    <property type="protein sequence ID" value="MFC0675837.1"/>
    <property type="molecule type" value="Genomic_DNA"/>
</dbReference>
<evidence type="ECO:0000313" key="4">
    <source>
        <dbReference type="Proteomes" id="UP001589793"/>
    </source>
</evidence>